<name>A0A1I1Q485_9ACTN</name>
<feature type="transmembrane region" description="Helical" evidence="6">
    <location>
        <begin position="223"/>
        <end position="243"/>
    </location>
</feature>
<accession>A0A1I1Q485</accession>
<keyword evidence="2 6" id="KW-0812">Transmembrane</keyword>
<evidence type="ECO:0000313" key="9">
    <source>
        <dbReference type="Proteomes" id="UP000199207"/>
    </source>
</evidence>
<dbReference type="EMBL" id="FOLM01000010">
    <property type="protein sequence ID" value="SFD16934.1"/>
    <property type="molecule type" value="Genomic_DNA"/>
</dbReference>
<feature type="domain" description="Yip1" evidence="7">
    <location>
        <begin position="106"/>
        <end position="269"/>
    </location>
</feature>
<feature type="compositionally biased region" description="Low complexity" evidence="5">
    <location>
        <begin position="32"/>
        <end position="43"/>
    </location>
</feature>
<dbReference type="InterPro" id="IPR006977">
    <property type="entry name" value="Yip1_dom"/>
</dbReference>
<evidence type="ECO:0000259" key="7">
    <source>
        <dbReference type="Pfam" id="PF04893"/>
    </source>
</evidence>
<dbReference type="GO" id="GO:0016020">
    <property type="term" value="C:membrane"/>
    <property type="evidence" value="ECO:0007669"/>
    <property type="project" value="UniProtKB-SubCell"/>
</dbReference>
<evidence type="ECO:0000256" key="3">
    <source>
        <dbReference type="ARBA" id="ARBA00022989"/>
    </source>
</evidence>
<feature type="region of interest" description="Disordered" evidence="5">
    <location>
        <begin position="1"/>
        <end position="96"/>
    </location>
</feature>
<keyword evidence="4 6" id="KW-0472">Membrane</keyword>
<protein>
    <submittedName>
        <fullName evidence="8">Yip1 domain-containing protein</fullName>
    </submittedName>
</protein>
<feature type="transmembrane region" description="Helical" evidence="6">
    <location>
        <begin position="160"/>
        <end position="179"/>
    </location>
</feature>
<evidence type="ECO:0000256" key="2">
    <source>
        <dbReference type="ARBA" id="ARBA00022692"/>
    </source>
</evidence>
<proteinExistence type="predicted"/>
<evidence type="ECO:0000256" key="1">
    <source>
        <dbReference type="ARBA" id="ARBA00004141"/>
    </source>
</evidence>
<keyword evidence="3 6" id="KW-1133">Transmembrane helix</keyword>
<organism evidence="8 9">
    <name type="scientific">Streptomyces aidingensis</name>
    <dbReference type="NCBI Taxonomy" id="910347"/>
    <lineage>
        <taxon>Bacteria</taxon>
        <taxon>Bacillati</taxon>
        <taxon>Actinomycetota</taxon>
        <taxon>Actinomycetes</taxon>
        <taxon>Kitasatosporales</taxon>
        <taxon>Streptomycetaceae</taxon>
        <taxon>Streptomyces</taxon>
    </lineage>
</organism>
<reference evidence="8 9" key="1">
    <citation type="submission" date="2016-10" db="EMBL/GenBank/DDBJ databases">
        <authorList>
            <person name="de Groot N.N."/>
        </authorList>
    </citation>
    <scope>NUCLEOTIDE SEQUENCE [LARGE SCALE GENOMIC DNA]</scope>
    <source>
        <strain evidence="8 9">CGMCC 4.5739</strain>
    </source>
</reference>
<gene>
    <name evidence="8" type="ORF">SAMN05421773_110263</name>
</gene>
<dbReference type="Proteomes" id="UP000199207">
    <property type="component" value="Unassembled WGS sequence"/>
</dbReference>
<feature type="transmembrane region" description="Helical" evidence="6">
    <location>
        <begin position="191"/>
        <end position="217"/>
    </location>
</feature>
<dbReference type="AlphaFoldDB" id="A0A1I1Q485"/>
<evidence type="ECO:0000256" key="4">
    <source>
        <dbReference type="ARBA" id="ARBA00023136"/>
    </source>
</evidence>
<keyword evidence="9" id="KW-1185">Reference proteome</keyword>
<feature type="transmembrane region" description="Helical" evidence="6">
    <location>
        <begin position="121"/>
        <end position="140"/>
    </location>
</feature>
<evidence type="ECO:0000313" key="8">
    <source>
        <dbReference type="EMBL" id="SFD16934.1"/>
    </source>
</evidence>
<dbReference type="Pfam" id="PF04893">
    <property type="entry name" value="Yip1"/>
    <property type="match status" value="1"/>
</dbReference>
<dbReference type="OrthoDB" id="3870840at2"/>
<evidence type="ECO:0000256" key="6">
    <source>
        <dbReference type="SAM" id="Phobius"/>
    </source>
</evidence>
<feature type="transmembrane region" description="Helical" evidence="6">
    <location>
        <begin position="255"/>
        <end position="273"/>
    </location>
</feature>
<evidence type="ECO:0000256" key="5">
    <source>
        <dbReference type="SAM" id="MobiDB-lite"/>
    </source>
</evidence>
<dbReference type="RefSeq" id="WP_093840074.1">
    <property type="nucleotide sequence ID" value="NZ_FOLM01000010.1"/>
</dbReference>
<sequence length="274" mass="29576">MAGYRNEHAQGPGDARRGPYPQQPHHPHHPQQPRQPYHQQAPRPHQPQPAEPAFRPPDDGYDDGYGPGPGPDGEYDDHGADAGPNPIAAQAPPPGPKLRWNELLTGVVLRPIPTFWRMRDYPMWGPALVVSFLYGMLAPFGLEKTREETLDATVGTLVPSLPVVGCAMIISGLLLGTVTHQLARQLGGNGIWAPTVGLAILISALTDVPRLALAVFLGGGHPVVQVLGTATWLYAGLLFTWMVSRSHEIPWPKALAASALQLLALLFVIKLGTF</sequence>
<dbReference type="STRING" id="910347.SAMN05421773_110263"/>
<comment type="subcellular location">
    <subcellularLocation>
        <location evidence="1">Membrane</location>
        <topology evidence="1">Multi-pass membrane protein</topology>
    </subcellularLocation>
</comment>